<organism evidence="2">
    <name type="scientific">Thermorudis sp</name>
    <dbReference type="NCBI Taxonomy" id="1969470"/>
    <lineage>
        <taxon>Bacteria</taxon>
        <taxon>Pseudomonadati</taxon>
        <taxon>Thermomicrobiota</taxon>
        <taxon>Thermomicrobia</taxon>
        <taxon>Thermomicrobia incertae sedis</taxon>
        <taxon>Thermorudis</taxon>
    </lineage>
</organism>
<evidence type="ECO:0000313" key="2">
    <source>
        <dbReference type="EMBL" id="HEX70025.1"/>
    </source>
</evidence>
<gene>
    <name evidence="2" type="ORF">ENP13_02110</name>
</gene>
<dbReference type="EMBL" id="DSID01000165">
    <property type="protein sequence ID" value="HEX70025.1"/>
    <property type="molecule type" value="Genomic_DNA"/>
</dbReference>
<comment type="caution">
    <text evidence="2">The sequence shown here is derived from an EMBL/GenBank/DDBJ whole genome shotgun (WGS) entry which is preliminary data.</text>
</comment>
<keyword evidence="1" id="KW-0472">Membrane</keyword>
<proteinExistence type="predicted"/>
<name>A0A7C2WRH7_9BACT</name>
<keyword evidence="1" id="KW-1133">Transmembrane helix</keyword>
<accession>A0A7C2WRH7</accession>
<keyword evidence="1" id="KW-0812">Transmembrane</keyword>
<sequence length="89" mass="9197">MSPVDLWGLGLAIGLVVALVAALLLLWIRALAGQIIAQAEQAVAQAEAIARHTAPLWDLRLLNARLGRVAGHLAALPPSLAAQDGGQHA</sequence>
<dbReference type="AlphaFoldDB" id="A0A7C2WRH7"/>
<evidence type="ECO:0000256" key="1">
    <source>
        <dbReference type="SAM" id="Phobius"/>
    </source>
</evidence>
<protein>
    <submittedName>
        <fullName evidence="2">Uncharacterized protein</fullName>
    </submittedName>
</protein>
<feature type="transmembrane region" description="Helical" evidence="1">
    <location>
        <begin position="6"/>
        <end position="28"/>
    </location>
</feature>
<reference evidence="2" key="1">
    <citation type="journal article" date="2020" name="mSystems">
        <title>Genome- and Community-Level Interaction Insights into Carbon Utilization and Element Cycling Functions of Hydrothermarchaeota in Hydrothermal Sediment.</title>
        <authorList>
            <person name="Zhou Z."/>
            <person name="Liu Y."/>
            <person name="Xu W."/>
            <person name="Pan J."/>
            <person name="Luo Z.H."/>
            <person name="Li M."/>
        </authorList>
    </citation>
    <scope>NUCLEOTIDE SEQUENCE [LARGE SCALE GENOMIC DNA]</scope>
    <source>
        <strain evidence="2">SpSt-192</strain>
    </source>
</reference>